<feature type="transmembrane region" description="Helical" evidence="1">
    <location>
        <begin position="73"/>
        <end position="94"/>
    </location>
</feature>
<organism evidence="2 3">
    <name type="scientific">Ramlibacter henchirensis</name>
    <dbReference type="NCBI Taxonomy" id="204072"/>
    <lineage>
        <taxon>Bacteria</taxon>
        <taxon>Pseudomonadati</taxon>
        <taxon>Pseudomonadota</taxon>
        <taxon>Betaproteobacteria</taxon>
        <taxon>Burkholderiales</taxon>
        <taxon>Comamonadaceae</taxon>
        <taxon>Ramlibacter</taxon>
    </lineage>
</organism>
<evidence type="ECO:0000313" key="2">
    <source>
        <dbReference type="EMBL" id="TFZ05946.1"/>
    </source>
</evidence>
<sequence length="127" mass="12866">MNLILRILLLLVAAALIATGLGFAFAPTRAALDFSVTATALAGLGTLRADLGGLFLTAGAFTFAGLRAGQSRVLAVPAVLIGSILALRLLHLVLDGSSAGALRATGAEVVFILLLVAGYRRLRPSGA</sequence>
<feature type="transmembrane region" description="Helical" evidence="1">
    <location>
        <begin position="46"/>
        <end position="66"/>
    </location>
</feature>
<keyword evidence="1" id="KW-0472">Membrane</keyword>
<dbReference type="AlphaFoldDB" id="A0A4Z0C304"/>
<name>A0A4Z0C304_9BURK</name>
<dbReference type="Proteomes" id="UP000298180">
    <property type="component" value="Unassembled WGS sequence"/>
</dbReference>
<gene>
    <name evidence="2" type="ORF">EZ313_04645</name>
</gene>
<evidence type="ECO:0000256" key="1">
    <source>
        <dbReference type="SAM" id="Phobius"/>
    </source>
</evidence>
<proteinExistence type="predicted"/>
<dbReference type="RefSeq" id="WP_135262031.1">
    <property type="nucleotide sequence ID" value="NZ_SMLM01000001.1"/>
</dbReference>
<feature type="transmembrane region" description="Helical" evidence="1">
    <location>
        <begin position="100"/>
        <end position="119"/>
    </location>
</feature>
<evidence type="ECO:0008006" key="4">
    <source>
        <dbReference type="Google" id="ProtNLM"/>
    </source>
</evidence>
<keyword evidence="1" id="KW-1133">Transmembrane helix</keyword>
<reference evidence="2 3" key="1">
    <citation type="submission" date="2019-03" db="EMBL/GenBank/DDBJ databases">
        <title>Ramlibacter henchirensis DSM 14656, whole genome shotgun sequence.</title>
        <authorList>
            <person name="Zhang X."/>
            <person name="Feng G."/>
            <person name="Zhu H."/>
        </authorList>
    </citation>
    <scope>NUCLEOTIDE SEQUENCE [LARGE SCALE GENOMIC DNA]</scope>
    <source>
        <strain evidence="2 3">DSM 14656</strain>
    </source>
</reference>
<comment type="caution">
    <text evidence="2">The sequence shown here is derived from an EMBL/GenBank/DDBJ whole genome shotgun (WGS) entry which is preliminary data.</text>
</comment>
<dbReference type="EMBL" id="SMLM01000001">
    <property type="protein sequence ID" value="TFZ05946.1"/>
    <property type="molecule type" value="Genomic_DNA"/>
</dbReference>
<keyword evidence="1" id="KW-0812">Transmembrane</keyword>
<protein>
    <recommendedName>
        <fullName evidence="4">DUF4345 domain-containing protein</fullName>
    </recommendedName>
</protein>
<keyword evidence="3" id="KW-1185">Reference proteome</keyword>
<evidence type="ECO:0000313" key="3">
    <source>
        <dbReference type="Proteomes" id="UP000298180"/>
    </source>
</evidence>
<accession>A0A4Z0C304</accession>